<evidence type="ECO:0000313" key="2">
    <source>
        <dbReference type="Proteomes" id="UP001152795"/>
    </source>
</evidence>
<dbReference type="EMBL" id="CACRXK020009223">
    <property type="protein sequence ID" value="CAB4016701.1"/>
    <property type="molecule type" value="Genomic_DNA"/>
</dbReference>
<sequence length="280" mass="32732">APGDSGQNESERSNAAIGDALMDVSSLKWQYYGPLDGLTSNEINNLTIPELASKEEECMERNAWKVAEEITQISDDELGPAGDFMKCFVTPKKENQFFFNTRHLIQYTNTTSEAKRKQVQFREVLISKQSTTLWKYTVKPYPDANADFHYLLAKEIPTNRSVDDFHLRVQIKRSIAEDKSFYDNPDNVTSFSNRYVLPEELVQRYVDHLKLLELRREKRSKERKKQADLESKKTYNDYNWTEIFLNGSLKKLTNAVLDKFIDHQSLRKCSSKKERFECHY</sequence>
<keyword evidence="1" id="KW-0695">RNA-directed DNA polymerase</keyword>
<gene>
    <name evidence="1" type="ORF">PACLA_8A042399</name>
</gene>
<comment type="caution">
    <text evidence="1">The sequence shown here is derived from an EMBL/GenBank/DDBJ whole genome shotgun (WGS) entry which is preliminary data.</text>
</comment>
<keyword evidence="1" id="KW-0548">Nucleotidyltransferase</keyword>
<dbReference type="Proteomes" id="UP001152795">
    <property type="component" value="Unassembled WGS sequence"/>
</dbReference>
<proteinExistence type="predicted"/>
<feature type="non-terminal residue" evidence="1">
    <location>
        <position position="280"/>
    </location>
</feature>
<protein>
    <submittedName>
        <fullName evidence="1">RNA-directed DNA polymerase from transposon X-element</fullName>
    </submittedName>
</protein>
<organism evidence="1 2">
    <name type="scientific">Paramuricea clavata</name>
    <name type="common">Red gorgonian</name>
    <name type="synonym">Violescent sea-whip</name>
    <dbReference type="NCBI Taxonomy" id="317549"/>
    <lineage>
        <taxon>Eukaryota</taxon>
        <taxon>Metazoa</taxon>
        <taxon>Cnidaria</taxon>
        <taxon>Anthozoa</taxon>
        <taxon>Octocorallia</taxon>
        <taxon>Malacalcyonacea</taxon>
        <taxon>Plexauridae</taxon>
        <taxon>Paramuricea</taxon>
    </lineage>
</organism>
<reference evidence="1" key="1">
    <citation type="submission" date="2020-04" db="EMBL/GenBank/DDBJ databases">
        <authorList>
            <person name="Alioto T."/>
            <person name="Alioto T."/>
            <person name="Gomez Garrido J."/>
        </authorList>
    </citation>
    <scope>NUCLEOTIDE SEQUENCE</scope>
    <source>
        <strain evidence="1">A484AB</strain>
    </source>
</reference>
<dbReference type="AlphaFoldDB" id="A0A7D9EUG9"/>
<name>A0A7D9EUG9_PARCT</name>
<keyword evidence="2" id="KW-1185">Reference proteome</keyword>
<keyword evidence="1" id="KW-0808">Transferase</keyword>
<dbReference type="GO" id="GO:0003964">
    <property type="term" value="F:RNA-directed DNA polymerase activity"/>
    <property type="evidence" value="ECO:0007669"/>
    <property type="project" value="UniProtKB-KW"/>
</dbReference>
<evidence type="ECO:0000313" key="1">
    <source>
        <dbReference type="EMBL" id="CAB4016701.1"/>
    </source>
</evidence>
<accession>A0A7D9EUG9</accession>
<dbReference type="OrthoDB" id="5987460at2759"/>